<dbReference type="WBParaSite" id="BPAG_0000095201-mRNA-1">
    <property type="protein sequence ID" value="BPAG_0000095201-mRNA-1"/>
    <property type="gene ID" value="BPAG_0000095201"/>
</dbReference>
<dbReference type="EMBL" id="UZAD01000057">
    <property type="protein sequence ID" value="VDN82139.1"/>
    <property type="molecule type" value="Genomic_DNA"/>
</dbReference>
<evidence type="ECO:0000313" key="2">
    <source>
        <dbReference type="Proteomes" id="UP000278627"/>
    </source>
</evidence>
<keyword evidence="2" id="KW-1185">Reference proteome</keyword>
<evidence type="ECO:0000313" key="1">
    <source>
        <dbReference type="EMBL" id="VDN82139.1"/>
    </source>
</evidence>
<dbReference type="AlphaFoldDB" id="A0A0N4SYW8"/>
<accession>A0A0N4SYW8</accession>
<gene>
    <name evidence="1" type="ORF">BPAG_LOCUS953</name>
</gene>
<dbReference type="Proteomes" id="UP000278627">
    <property type="component" value="Unassembled WGS sequence"/>
</dbReference>
<reference evidence="1 2" key="2">
    <citation type="submission" date="2018-11" db="EMBL/GenBank/DDBJ databases">
        <authorList>
            <consortium name="Pathogen Informatics"/>
        </authorList>
    </citation>
    <scope>NUCLEOTIDE SEQUENCE [LARGE SCALE GENOMIC DNA]</scope>
</reference>
<evidence type="ECO:0000313" key="3">
    <source>
        <dbReference type="WBParaSite" id="BPAG_0000095201-mRNA-1"/>
    </source>
</evidence>
<organism evidence="3">
    <name type="scientific">Brugia pahangi</name>
    <name type="common">Filarial nematode worm</name>
    <dbReference type="NCBI Taxonomy" id="6280"/>
    <lineage>
        <taxon>Eukaryota</taxon>
        <taxon>Metazoa</taxon>
        <taxon>Ecdysozoa</taxon>
        <taxon>Nematoda</taxon>
        <taxon>Chromadorea</taxon>
        <taxon>Rhabditida</taxon>
        <taxon>Spirurina</taxon>
        <taxon>Spiruromorpha</taxon>
        <taxon>Filarioidea</taxon>
        <taxon>Onchocercidae</taxon>
        <taxon>Brugia</taxon>
    </lineage>
</organism>
<name>A0A0N4SYW8_BRUPA</name>
<protein>
    <submittedName>
        <fullName evidence="3">DUF362 domain-containing protein</fullName>
    </submittedName>
</protein>
<sequence length="80" mass="9478">MEENCGVHIKKFVKEKYYYEPDIYVKIDVRGESYLPTTSLMAIKNYLFIVLNISKKLFIDARFLKYPFLPLAHGTKDKKI</sequence>
<proteinExistence type="predicted"/>
<reference evidence="3" key="1">
    <citation type="submission" date="2017-02" db="UniProtKB">
        <authorList>
            <consortium name="WormBaseParasite"/>
        </authorList>
    </citation>
    <scope>IDENTIFICATION</scope>
</reference>